<evidence type="ECO:0000313" key="3">
    <source>
        <dbReference type="EMBL" id="EGF83085.1"/>
    </source>
</evidence>
<dbReference type="STRING" id="684364.F4NT54"/>
<dbReference type="PANTHER" id="PTHR12552:SF1">
    <property type="entry name" value="RHO GTPASE-ACTIVATING PROTEIN GRAF"/>
    <property type="match status" value="1"/>
</dbReference>
<reference evidence="3 4" key="1">
    <citation type="submission" date="2009-12" db="EMBL/GenBank/DDBJ databases">
        <title>The draft genome of Batrachochytrium dendrobatidis.</title>
        <authorList>
            <consortium name="US DOE Joint Genome Institute (JGI-PGF)"/>
            <person name="Kuo A."/>
            <person name="Salamov A."/>
            <person name="Schmutz J."/>
            <person name="Lucas S."/>
            <person name="Pitluck S."/>
            <person name="Rosenblum E."/>
            <person name="Stajich J."/>
            <person name="Eisen M."/>
            <person name="Grigoriev I.V."/>
        </authorList>
    </citation>
    <scope>NUCLEOTIDE SEQUENCE [LARGE SCALE GENOMIC DNA]</scope>
    <source>
        <strain evidence="4">JAM81 / FGSC 10211</strain>
    </source>
</reference>
<dbReference type="InterPro" id="IPR008936">
    <property type="entry name" value="Rho_GTPase_activation_prot"/>
</dbReference>
<gene>
    <name evidence="3" type="ORF">BATDEDRAFT_21441</name>
</gene>
<feature type="region of interest" description="Disordered" evidence="1">
    <location>
        <begin position="492"/>
        <end position="523"/>
    </location>
</feature>
<dbReference type="AlphaFoldDB" id="F4NT54"/>
<dbReference type="RefSeq" id="XP_006675287.1">
    <property type="nucleotide sequence ID" value="XM_006675224.1"/>
</dbReference>
<dbReference type="OrthoDB" id="79452at2759"/>
<feature type="compositionally biased region" description="Low complexity" evidence="1">
    <location>
        <begin position="14"/>
        <end position="25"/>
    </location>
</feature>
<dbReference type="InterPro" id="IPR000198">
    <property type="entry name" value="RhoGAP_dom"/>
</dbReference>
<feature type="domain" description="Rho-GAP" evidence="2">
    <location>
        <begin position="596"/>
        <end position="883"/>
    </location>
</feature>
<dbReference type="EMBL" id="GL882879">
    <property type="protein sequence ID" value="EGF83085.1"/>
    <property type="molecule type" value="Genomic_DNA"/>
</dbReference>
<dbReference type="Gene3D" id="1.10.555.10">
    <property type="entry name" value="Rho GTPase activation protein"/>
    <property type="match status" value="1"/>
</dbReference>
<organism evidence="3 4">
    <name type="scientific">Batrachochytrium dendrobatidis (strain JAM81 / FGSC 10211)</name>
    <name type="common">Frog chytrid fungus</name>
    <dbReference type="NCBI Taxonomy" id="684364"/>
    <lineage>
        <taxon>Eukaryota</taxon>
        <taxon>Fungi</taxon>
        <taxon>Fungi incertae sedis</taxon>
        <taxon>Chytridiomycota</taxon>
        <taxon>Chytridiomycota incertae sedis</taxon>
        <taxon>Chytridiomycetes</taxon>
        <taxon>Rhizophydiales</taxon>
        <taxon>Rhizophydiales incertae sedis</taxon>
        <taxon>Batrachochytrium</taxon>
    </lineage>
</organism>
<feature type="region of interest" description="Disordered" evidence="1">
    <location>
        <begin position="14"/>
        <end position="34"/>
    </location>
</feature>
<evidence type="ECO:0000259" key="2">
    <source>
        <dbReference type="PROSITE" id="PS50238"/>
    </source>
</evidence>
<evidence type="ECO:0000256" key="1">
    <source>
        <dbReference type="SAM" id="MobiDB-lite"/>
    </source>
</evidence>
<dbReference type="PANTHER" id="PTHR12552">
    <property type="entry name" value="OLIGOPHRENIN 1"/>
    <property type="match status" value="1"/>
</dbReference>
<dbReference type="Proteomes" id="UP000007241">
    <property type="component" value="Unassembled WGS sequence"/>
</dbReference>
<dbReference type="SMART" id="SM00324">
    <property type="entry name" value="RhoGAP"/>
    <property type="match status" value="1"/>
</dbReference>
<dbReference type="GeneID" id="18237654"/>
<evidence type="ECO:0000313" key="4">
    <source>
        <dbReference type="Proteomes" id="UP000007241"/>
    </source>
</evidence>
<dbReference type="GO" id="GO:0005096">
    <property type="term" value="F:GTPase activator activity"/>
    <property type="evidence" value="ECO:0000318"/>
    <property type="project" value="GO_Central"/>
</dbReference>
<dbReference type="HOGENOM" id="CLU_318553_0_0_1"/>
<keyword evidence="4" id="KW-1185">Reference proteome</keyword>
<name>F4NT54_BATDJ</name>
<dbReference type="InParanoid" id="F4NT54"/>
<dbReference type="SUPFAM" id="SSF48350">
    <property type="entry name" value="GTPase activation domain, GAP"/>
    <property type="match status" value="1"/>
</dbReference>
<feature type="compositionally biased region" description="Polar residues" evidence="1">
    <location>
        <begin position="492"/>
        <end position="506"/>
    </location>
</feature>
<dbReference type="GO" id="GO:0007165">
    <property type="term" value="P:signal transduction"/>
    <property type="evidence" value="ECO:0007669"/>
    <property type="project" value="InterPro"/>
</dbReference>
<protein>
    <recommendedName>
        <fullName evidence="2">Rho-GAP domain-containing protein</fullName>
    </recommendedName>
</protein>
<dbReference type="PROSITE" id="PS50238">
    <property type="entry name" value="RHOGAP"/>
    <property type="match status" value="1"/>
</dbReference>
<dbReference type="InterPro" id="IPR047234">
    <property type="entry name" value="GRAF_fam"/>
</dbReference>
<proteinExistence type="predicted"/>
<sequence length="913" mass="102231">MSIVGVSLADFNTMNTESSSSTSSNPTPKQNQFTHESDISFTNSSTYMELPALQLHDIMSYQDQLAVMEKASAWPVIKSGYMRKRVVEQSSRRSSVDAVDSVNLSHSSGDAHPVSPLARPVSDQWQLFYVQVRGVYMFFYQSLDSERIVQETADQDIVAAGNQTMSINFFSKIFASIKPPSMSSTLQSSFSPEMENNPLDTVKQSTNNEPFSRVLVNYICLSEAILSFASAPSQSSDSVFDSDKHITDCMLLVPKTDEKIGLHPAQVYLNVVVSQNILESQWQLRDTKYQSQTIEEVQEQVRITELCDWTAALGIVGACIDKTEFQKLGRNNTITSSSKPSVSVAISRNNTFPASKATSKSGSSLTQRAIQQRPKFLTSFNKKFSASALSLKNDTDALVLNRNTPPSTPPRISSPQIIDSTLPHLYDGDASPSCVPMFSKFDNKIFKSKKENSVKTPNLEPIPDTAQERIRHFQKLFEEYDVQPVIKTNSSLISNPTHTSNRSNLPFSIPPAPISPSSSSESSTSYIQQIQSKPQKIQTKSDSKIQLKKHWQRLWSRSFLNDTFNIELAADYADRIVPTEPSILIRKSSIQFENASTLSPRGRETLHLVPRALLMCITAIEDLGMDTAGIYRISGVTSNVAYLQAQFSRGLITSLMLPFEKVAESSQNLKQKYTQSSILTKSLTKYVATDINKLVFNDDQSAFTAECDESKSEQSVTDSSVFEQKQYIPASNQRQTLYNTILYNNDIHVITTVVKNILRAGLGKYCEPVYTFSHYNLFLKASQIEDPMMRLVAIQDVVHMLPDLHFATLDLVCKHLANVVSRSDSTCMSSRNLSIVFGPTLFCEPYDYRFDHSQKKHAQKVMKNMPIQCAIVQSCIEYAEWMFDPKVFRPSVVSESSLVGAMILPPTMKEVYF</sequence>
<dbReference type="Pfam" id="PF00620">
    <property type="entry name" value="RhoGAP"/>
    <property type="match status" value="2"/>
</dbReference>
<accession>F4NT54</accession>